<reference evidence="1" key="1">
    <citation type="submission" date="2017-07" db="EMBL/GenBank/DDBJ databases">
        <authorList>
            <person name="Mikheyev A."/>
            <person name="Grau M."/>
        </authorList>
    </citation>
    <scope>NUCLEOTIDE SEQUENCE</scope>
    <source>
        <tissue evidence="1">Venom_gland</tissue>
    </source>
</reference>
<dbReference type="EMBL" id="IACI01075633">
    <property type="protein sequence ID" value="LAA28431.1"/>
    <property type="molecule type" value="Transcribed_RNA"/>
</dbReference>
<evidence type="ECO:0000313" key="1">
    <source>
        <dbReference type="EMBL" id="LAA28431.1"/>
    </source>
</evidence>
<accession>A0A2H6NAU3</accession>
<sequence length="100" mass="11674">MGLKLTPGFYPDALITTPNWYNAAINAMQYMKYGKLSLQMRHKSSFICFLSNLLLWYLLKSLDGFFFPRCSQPAILHKRSFATFCLLSSQNLNQRFNEYS</sequence>
<proteinExistence type="predicted"/>
<name>A0A2H6NAU3_9SAUR</name>
<protein>
    <submittedName>
        <fullName evidence="1">Uncharacterized protein</fullName>
    </submittedName>
</protein>
<reference evidence="1" key="2">
    <citation type="submission" date="2017-12" db="EMBL/GenBank/DDBJ databases">
        <title>Coralsnake Venomics: Analyses of Venom Gland Transcriptomes and Proteomes of Six Brazilian Taxa.</title>
        <authorList>
            <person name="Aird S.D."/>
            <person name="Jorge da Silva N."/>
            <person name="Qiu L."/>
            <person name="Villar-Briones A."/>
            <person name="Aparecida-Saddi V."/>
            <person name="Campos-Telles M.P."/>
            <person name="Grau M."/>
            <person name="Mikheyev A.S."/>
        </authorList>
    </citation>
    <scope>NUCLEOTIDE SEQUENCE</scope>
    <source>
        <tissue evidence="1">Venom_gland</tissue>
    </source>
</reference>
<organism evidence="1">
    <name type="scientific">Micrurus carvalhoi</name>
    <dbReference type="NCBI Taxonomy" id="3147026"/>
    <lineage>
        <taxon>Eukaryota</taxon>
        <taxon>Metazoa</taxon>
        <taxon>Chordata</taxon>
        <taxon>Craniata</taxon>
        <taxon>Vertebrata</taxon>
        <taxon>Euteleostomi</taxon>
        <taxon>Lepidosauria</taxon>
        <taxon>Squamata</taxon>
        <taxon>Bifurcata</taxon>
        <taxon>Unidentata</taxon>
        <taxon>Episquamata</taxon>
        <taxon>Toxicofera</taxon>
        <taxon>Serpentes</taxon>
        <taxon>Colubroidea</taxon>
        <taxon>Elapidae</taxon>
        <taxon>Elapinae</taxon>
        <taxon>Micrurus</taxon>
    </lineage>
</organism>
<dbReference type="AlphaFoldDB" id="A0A2H6NAU3"/>